<dbReference type="Proteomes" id="UP000285084">
    <property type="component" value="Unassembled WGS sequence"/>
</dbReference>
<dbReference type="SUPFAM" id="SSF48403">
    <property type="entry name" value="Ankyrin repeat"/>
    <property type="match status" value="1"/>
</dbReference>
<comment type="caution">
    <text evidence="2">The sequence shown here is derived from an EMBL/GenBank/DDBJ whole genome shotgun (WGS) entry which is preliminary data.</text>
</comment>
<dbReference type="VEuPathDB" id="FungiDB:FOMG_18376"/>
<dbReference type="EMBL" id="MRCX01000147">
    <property type="protein sequence ID" value="RKK69805.1"/>
    <property type="molecule type" value="Genomic_DNA"/>
</dbReference>
<protein>
    <submittedName>
        <fullName evidence="2">Uncharacterized protein</fullName>
    </submittedName>
</protein>
<accession>A0A420MP37</accession>
<dbReference type="VEuPathDB" id="FungiDB:FOZG_18323"/>
<feature type="region of interest" description="Disordered" evidence="1">
    <location>
        <begin position="211"/>
        <end position="319"/>
    </location>
</feature>
<reference evidence="2 3" key="1">
    <citation type="journal article" date="2018" name="Sci. Rep.">
        <title>Characterisation of pathogen-specific regions and novel effector candidates in Fusarium oxysporum f. sp. cepae.</title>
        <authorList>
            <person name="Armitage A.D."/>
            <person name="Taylor A."/>
            <person name="Sobczyk M.K."/>
            <person name="Baxter L."/>
            <person name="Greenfield B.P."/>
            <person name="Bates H.J."/>
            <person name="Wilson F."/>
            <person name="Jackson A.C."/>
            <person name="Ott S."/>
            <person name="Harrison R.J."/>
            <person name="Clarkson J.P."/>
        </authorList>
    </citation>
    <scope>NUCLEOTIDE SEQUENCE [LARGE SCALE GENOMIC DNA]</scope>
    <source>
        <strain evidence="2 3">Fo_A13</strain>
    </source>
</reference>
<evidence type="ECO:0000256" key="1">
    <source>
        <dbReference type="SAM" id="MobiDB-lite"/>
    </source>
</evidence>
<dbReference type="AlphaFoldDB" id="A0A420MP37"/>
<name>A0A420MP37_FUSOX</name>
<dbReference type="Gene3D" id="1.25.40.20">
    <property type="entry name" value="Ankyrin repeat-containing domain"/>
    <property type="match status" value="1"/>
</dbReference>
<dbReference type="VEuPathDB" id="FungiDB:HZS61_017889"/>
<feature type="compositionally biased region" description="Polar residues" evidence="1">
    <location>
        <begin position="211"/>
        <end position="220"/>
    </location>
</feature>
<evidence type="ECO:0000313" key="2">
    <source>
        <dbReference type="EMBL" id="RKK69805.1"/>
    </source>
</evidence>
<sequence>MMPSNPRSFNLPSRRSVYLPSRLMSGHPFDPLGAFLSRQYSPEYSRLAILSPLCHAAVRNELEVIRFLHRFYLEDGERDIDLALFLANREGHEKMASLLLEFHANPARANSANGLHGAAWRGLNRNIEAYIETYGANPDITDGSSATPVIYAILGRQDEVCAWETIESLINYGASPWTRFGREKLSYAEIALKEGKEYLAQRFKEWEASPSPTILNSSREPSCMIGREDDGQPNNEQPREDPEVDGGASMSGESSCMPGGDNDQPDNKRPQEGSEADGGATLSRESSCTVGREDDVQPNNKRPREDPEVDGGDKRARRA</sequence>
<dbReference type="InterPro" id="IPR036770">
    <property type="entry name" value="Ankyrin_rpt-contain_sf"/>
</dbReference>
<gene>
    <name evidence="2" type="ORF">BFJ69_g12382</name>
</gene>
<organism evidence="2 3">
    <name type="scientific">Fusarium oxysporum</name>
    <name type="common">Fusarium vascular wilt</name>
    <dbReference type="NCBI Taxonomy" id="5507"/>
    <lineage>
        <taxon>Eukaryota</taxon>
        <taxon>Fungi</taxon>
        <taxon>Dikarya</taxon>
        <taxon>Ascomycota</taxon>
        <taxon>Pezizomycotina</taxon>
        <taxon>Sordariomycetes</taxon>
        <taxon>Hypocreomycetidae</taxon>
        <taxon>Hypocreales</taxon>
        <taxon>Nectriaceae</taxon>
        <taxon>Fusarium</taxon>
        <taxon>Fusarium oxysporum species complex</taxon>
    </lineage>
</organism>
<proteinExistence type="predicted"/>
<feature type="compositionally biased region" description="Basic and acidic residues" evidence="1">
    <location>
        <begin position="302"/>
        <end position="319"/>
    </location>
</feature>
<dbReference type="VEuPathDB" id="FungiDB:FOXG_14771"/>
<evidence type="ECO:0000313" key="3">
    <source>
        <dbReference type="Proteomes" id="UP000285084"/>
    </source>
</evidence>